<organism evidence="1 2">
    <name type="scientific">Shinella zoogloeoides</name>
    <name type="common">Crabtreella saccharophila</name>
    <dbReference type="NCBI Taxonomy" id="352475"/>
    <lineage>
        <taxon>Bacteria</taxon>
        <taxon>Pseudomonadati</taxon>
        <taxon>Pseudomonadota</taxon>
        <taxon>Alphaproteobacteria</taxon>
        <taxon>Hyphomicrobiales</taxon>
        <taxon>Rhizobiaceae</taxon>
        <taxon>Shinella</taxon>
    </lineage>
</organism>
<dbReference type="OrthoDB" id="3734119at2"/>
<evidence type="ECO:0000313" key="1">
    <source>
        <dbReference type="EMBL" id="MXO00075.1"/>
    </source>
</evidence>
<dbReference type="EMBL" id="WUML01000004">
    <property type="protein sequence ID" value="MXO00075.1"/>
    <property type="molecule type" value="Genomic_DNA"/>
</dbReference>
<dbReference type="AlphaFoldDB" id="A0A6N8TCB4"/>
<dbReference type="Pfam" id="PF11455">
    <property type="entry name" value="MazE-like"/>
    <property type="match status" value="1"/>
</dbReference>
<reference evidence="1 2" key="1">
    <citation type="submission" date="2019-12" db="EMBL/GenBank/DDBJ databases">
        <title>Shinella granuli gen. nov., sp. nov., and proposal of the reclassification of Zoogloea ramigera ATCC 19623 as Shinella zoogloeoides sp. nov.</title>
        <authorList>
            <person name="Gao J."/>
        </authorList>
    </citation>
    <scope>NUCLEOTIDE SEQUENCE [LARGE SCALE GENOMIC DNA]</scope>
    <source>
        <strain evidence="1 2">DSM 287</strain>
    </source>
</reference>
<dbReference type="Proteomes" id="UP000440304">
    <property type="component" value="Unassembled WGS sequence"/>
</dbReference>
<dbReference type="RefSeq" id="WP_160785471.1">
    <property type="nucleotide sequence ID" value="NZ_CP086610.1"/>
</dbReference>
<accession>A0A6N8TCB4</accession>
<evidence type="ECO:0000313" key="2">
    <source>
        <dbReference type="Proteomes" id="UP000440304"/>
    </source>
</evidence>
<protein>
    <submittedName>
        <fullName evidence="1">DUF3018 family protein</fullName>
    </submittedName>
</protein>
<comment type="caution">
    <text evidence="1">The sequence shown here is derived from an EMBL/GenBank/DDBJ whole genome shotgun (WGS) entry which is preliminary data.</text>
</comment>
<name>A0A6N8TCB4_SHIZO</name>
<sequence>MPKAVNERVQKRRDALRANGLRPVQMWLPDTRRGGFAEECARQARIIAAAEVDDRDLDGLLDAAFLDLVGSDT</sequence>
<gene>
    <name evidence="1" type="ORF">GR156_07165</name>
</gene>
<dbReference type="InterPro" id="IPR021558">
    <property type="entry name" value="MazE-like"/>
</dbReference>
<proteinExistence type="predicted"/>